<accession>A0A2M8KT46</accession>
<sequence length="439" mass="47637">MKKIIQNSWHSVAKKTTSMWMWFKKLGLWKKAAVIFVVLVLLYIIKSVTQGQKQPRYITTKVERGNLVELVSETGNVSSGGRVNIYSPTNGVVTKLYVQNGDTVDTNDPLLEVQSTATEQEKANLYASYTNALASLKTAQQNKLTLQSQLETARKTILDTQSTQSYLDYKRSVNANNPDTGRPYTQEEIDSKTSARTIAQETFAAAEKKYLEADSAIAAGQASVQSTYLAYNATQNSVLKATAPGTIYNLAVQTGDTVRALLSTNASTLSPIVVVAQGDSAYVVSVDLNEVDIAKVKPGNPAEITIDAVPQKTFPAIVERVNTFGHDEAGVILYTVYLRLKRADPAIRPLMTANVDIEVAKKENILLIPNSAVKPYKGGKAVQVLDVKTKQPVFVPVTIGLVGIEKTQIVSGIKEDTEVIAALQNGQVTRSNNTVPGGQ</sequence>
<dbReference type="SUPFAM" id="SSF51230">
    <property type="entry name" value="Single hybrid motif"/>
    <property type="match status" value="1"/>
</dbReference>
<keyword evidence="2" id="KW-0175">Coiled coil</keyword>
<evidence type="ECO:0000256" key="2">
    <source>
        <dbReference type="ARBA" id="ARBA00023054"/>
    </source>
</evidence>
<dbReference type="EMBL" id="PFED01000054">
    <property type="protein sequence ID" value="PJE63102.1"/>
    <property type="molecule type" value="Genomic_DNA"/>
</dbReference>
<dbReference type="GO" id="GO:0030313">
    <property type="term" value="C:cell envelope"/>
    <property type="evidence" value="ECO:0007669"/>
    <property type="project" value="UniProtKB-SubCell"/>
</dbReference>
<evidence type="ECO:0000313" key="3">
    <source>
        <dbReference type="EMBL" id="PJE63102.1"/>
    </source>
</evidence>
<protein>
    <recommendedName>
        <fullName evidence="5">RND efflux pump membrane fusion protein barrel-sandwich domain-containing protein</fullName>
    </recommendedName>
</protein>
<dbReference type="AlphaFoldDB" id="A0A2M8KT46"/>
<gene>
    <name evidence="3" type="ORF">COU88_01395</name>
</gene>
<dbReference type="Gene3D" id="2.40.420.20">
    <property type="match status" value="1"/>
</dbReference>
<dbReference type="PANTHER" id="PTHR32347">
    <property type="entry name" value="EFFLUX SYSTEM COMPONENT YKNX-RELATED"/>
    <property type="match status" value="1"/>
</dbReference>
<name>A0A2M8KT46_9BACT</name>
<proteinExistence type="predicted"/>
<evidence type="ECO:0000256" key="1">
    <source>
        <dbReference type="ARBA" id="ARBA00004196"/>
    </source>
</evidence>
<dbReference type="InterPro" id="IPR050465">
    <property type="entry name" value="UPF0194_transport"/>
</dbReference>
<comment type="subcellular location">
    <subcellularLocation>
        <location evidence="1">Cell envelope</location>
    </subcellularLocation>
</comment>
<evidence type="ECO:0008006" key="5">
    <source>
        <dbReference type="Google" id="ProtNLM"/>
    </source>
</evidence>
<comment type="caution">
    <text evidence="3">The sequence shown here is derived from an EMBL/GenBank/DDBJ whole genome shotgun (WGS) entry which is preliminary data.</text>
</comment>
<dbReference type="Gene3D" id="2.40.30.170">
    <property type="match status" value="1"/>
</dbReference>
<dbReference type="PANTHER" id="PTHR32347:SF14">
    <property type="entry name" value="EFFLUX SYSTEM COMPONENT YKNX-RELATED"/>
    <property type="match status" value="1"/>
</dbReference>
<reference evidence="4" key="1">
    <citation type="submission" date="2017-09" db="EMBL/GenBank/DDBJ databases">
        <title>Depth-based differentiation of microbial function through sediment-hosted aquifers and enrichment of novel symbionts in the deep terrestrial subsurface.</title>
        <authorList>
            <person name="Probst A.J."/>
            <person name="Ladd B."/>
            <person name="Jarett J.K."/>
            <person name="Geller-Mcgrath D.E."/>
            <person name="Sieber C.M.K."/>
            <person name="Emerson J.B."/>
            <person name="Anantharaman K."/>
            <person name="Thomas B.C."/>
            <person name="Malmstrom R."/>
            <person name="Stieglmeier M."/>
            <person name="Klingl A."/>
            <person name="Woyke T."/>
            <person name="Ryan C.M."/>
            <person name="Banfield J.F."/>
        </authorList>
    </citation>
    <scope>NUCLEOTIDE SEQUENCE [LARGE SCALE GENOMIC DNA]</scope>
</reference>
<evidence type="ECO:0000313" key="4">
    <source>
        <dbReference type="Proteomes" id="UP000229554"/>
    </source>
</evidence>
<dbReference type="InterPro" id="IPR011053">
    <property type="entry name" value="Single_hybrid_motif"/>
</dbReference>
<organism evidence="3 4">
    <name type="scientific">Candidatus Roizmanbacteria bacterium CG10_big_fil_rev_8_21_14_0_10_39_6</name>
    <dbReference type="NCBI Taxonomy" id="1974853"/>
    <lineage>
        <taxon>Bacteria</taxon>
        <taxon>Candidatus Roizmaniibacteriota</taxon>
    </lineage>
</organism>
<dbReference type="Proteomes" id="UP000229554">
    <property type="component" value="Unassembled WGS sequence"/>
</dbReference>
<dbReference type="Gene3D" id="2.40.50.100">
    <property type="match status" value="1"/>
</dbReference>